<dbReference type="OrthoDB" id="9775406at2"/>
<dbReference type="PANTHER" id="PTHR10426">
    <property type="entry name" value="STRICTOSIDINE SYNTHASE-RELATED"/>
    <property type="match status" value="1"/>
</dbReference>
<keyword evidence="6" id="KW-1185">Reference proteome</keyword>
<evidence type="ECO:0000313" key="6">
    <source>
        <dbReference type="Proteomes" id="UP000094197"/>
    </source>
</evidence>
<dbReference type="EMBL" id="CP015217">
    <property type="protein sequence ID" value="AOP35693.1"/>
    <property type="molecule type" value="Genomic_DNA"/>
</dbReference>
<dbReference type="InterPro" id="IPR018119">
    <property type="entry name" value="Strictosidine_synth_cons-reg"/>
</dbReference>
<dbReference type="Gene3D" id="2.120.10.30">
    <property type="entry name" value="TolB, C-terminal domain"/>
    <property type="match status" value="1"/>
</dbReference>
<dbReference type="SUPFAM" id="SSF63829">
    <property type="entry name" value="Calcium-dependent phosphotriesterase"/>
    <property type="match status" value="1"/>
</dbReference>
<reference evidence="5 6" key="1">
    <citation type="submission" date="2016-04" db="EMBL/GenBank/DDBJ databases">
        <title>Complete genome seqeunce of Leptospira alstonii serovar Room22.</title>
        <authorList>
            <person name="Nally J.E."/>
            <person name="Bayles D.O."/>
            <person name="Hurley D."/>
            <person name="Fanning S."/>
            <person name="McMahon B.J."/>
            <person name="Arent Z."/>
        </authorList>
    </citation>
    <scope>NUCLEOTIDE SEQUENCE [LARGE SCALE GENOMIC DNA]</scope>
    <source>
        <strain evidence="5 6">GWTS #1</strain>
    </source>
</reference>
<dbReference type="Pfam" id="PF03088">
    <property type="entry name" value="Str_synth"/>
    <property type="match status" value="1"/>
</dbReference>
<proteinExistence type="inferred from homology"/>
<dbReference type="Proteomes" id="UP000094197">
    <property type="component" value="Chromosome 1"/>
</dbReference>
<dbReference type="AlphaFoldDB" id="A0A1D7V1I6"/>
<evidence type="ECO:0000256" key="1">
    <source>
        <dbReference type="ARBA" id="ARBA00009191"/>
    </source>
</evidence>
<feature type="domain" description="Strictosidine synthase conserved region" evidence="4">
    <location>
        <begin position="149"/>
        <end position="228"/>
    </location>
</feature>
<accession>A0A1D7V1I6</accession>
<dbReference type="GO" id="GO:0016787">
    <property type="term" value="F:hydrolase activity"/>
    <property type="evidence" value="ECO:0007669"/>
    <property type="project" value="TreeGrafter"/>
</dbReference>
<dbReference type="Pfam" id="PF20067">
    <property type="entry name" value="SSL_N"/>
    <property type="match status" value="1"/>
</dbReference>
<name>A0A1D7V1I6_9LEPT</name>
<dbReference type="RefSeq" id="WP_069608894.1">
    <property type="nucleotide sequence ID" value="NZ_CP015217.1"/>
</dbReference>
<evidence type="ECO:0000259" key="4">
    <source>
        <dbReference type="Pfam" id="PF03088"/>
    </source>
</evidence>
<keyword evidence="3" id="KW-0325">Glycoprotein</keyword>
<protein>
    <submittedName>
        <fullName evidence="5">Strictosidine synthase</fullName>
    </submittedName>
</protein>
<organism evidence="5 6">
    <name type="scientific">Leptospira tipperaryensis</name>
    <dbReference type="NCBI Taxonomy" id="2564040"/>
    <lineage>
        <taxon>Bacteria</taxon>
        <taxon>Pseudomonadati</taxon>
        <taxon>Spirochaetota</taxon>
        <taxon>Spirochaetia</taxon>
        <taxon>Leptospirales</taxon>
        <taxon>Leptospiraceae</taxon>
        <taxon>Leptospira</taxon>
    </lineage>
</organism>
<evidence type="ECO:0000256" key="2">
    <source>
        <dbReference type="ARBA" id="ARBA00022553"/>
    </source>
</evidence>
<comment type="similarity">
    <text evidence="1">Belongs to the strictosidine synthase family.</text>
</comment>
<evidence type="ECO:0000313" key="5">
    <source>
        <dbReference type="EMBL" id="AOP35693.1"/>
    </source>
</evidence>
<evidence type="ECO:0000256" key="3">
    <source>
        <dbReference type="ARBA" id="ARBA00023180"/>
    </source>
</evidence>
<gene>
    <name evidence="5" type="ORF">A0128_18715</name>
</gene>
<dbReference type="PANTHER" id="PTHR10426:SF88">
    <property type="entry name" value="ADIPOCYTE PLASMA MEMBRANE-ASSOCIATED PROTEIN HEMOMUCIN-RELATED"/>
    <property type="match status" value="1"/>
</dbReference>
<sequence length="360" mass="40233">MLKKITLFLFVFILTSLAFLGILFFRSGKVVTESYLPDSPFDTEKNNHLLEAEWIHTEVLEQPYGIAVDTSGFIYTGTKDKKIIRIRTNEKVEVFATVEGRPLGMSFDRQGNLLVCVEEVGIVSIHKDGSQKILISKLPDGSPLRFPHAIDIARDGRIYFTVSSKTHSYKDSFLEELSALPNGMILTADKNLNSLEILNEELYYPTGIALSSNENFLLVVEPFRHRVSSVPLFGSKRGIEKFFLTNMPGIPGLVSSNGGSFWIGVPFYRNEILDKTQEYPEIKNLLVGLPSFLYARNSPRGFVIAMNEFGDITANYQDVIGTSISGITAVLNHAGNIYLVSSTQGKIAKMKPVVEEIRFF</sequence>
<dbReference type="KEGG" id="laj:A0128_18715"/>
<keyword evidence="2" id="KW-0597">Phosphoprotein</keyword>
<dbReference type="InterPro" id="IPR011042">
    <property type="entry name" value="6-blade_b-propeller_TolB-like"/>
</dbReference>